<proteinExistence type="predicted"/>
<protein>
    <submittedName>
        <fullName evidence="2">HutU</fullName>
    </submittedName>
</protein>
<dbReference type="SUPFAM" id="SSF51445">
    <property type="entry name" value="(Trans)glycosidases"/>
    <property type="match status" value="1"/>
</dbReference>
<keyword evidence="3" id="KW-1185">Reference proteome</keyword>
<feature type="chain" id="PRO_5043565362" evidence="1">
    <location>
        <begin position="20"/>
        <end position="317"/>
    </location>
</feature>
<dbReference type="EMBL" id="JAOPGA020001302">
    <property type="protein sequence ID" value="KAL0487111.1"/>
    <property type="molecule type" value="Genomic_DNA"/>
</dbReference>
<evidence type="ECO:0000313" key="2">
    <source>
        <dbReference type="EMBL" id="KAL0487111.1"/>
    </source>
</evidence>
<accession>A0AAW2ZD58</accession>
<comment type="caution">
    <text evidence="2">The sequence shown here is derived from an EMBL/GenBank/DDBJ whole genome shotgun (WGS) entry which is preliminary data.</text>
</comment>
<dbReference type="Proteomes" id="UP001431209">
    <property type="component" value="Unassembled WGS sequence"/>
</dbReference>
<dbReference type="InterPro" id="IPR017853">
    <property type="entry name" value="GH"/>
</dbReference>
<organism evidence="2 3">
    <name type="scientific">Acrasis kona</name>
    <dbReference type="NCBI Taxonomy" id="1008807"/>
    <lineage>
        <taxon>Eukaryota</taxon>
        <taxon>Discoba</taxon>
        <taxon>Heterolobosea</taxon>
        <taxon>Tetramitia</taxon>
        <taxon>Eutetramitia</taxon>
        <taxon>Acrasidae</taxon>
        <taxon>Acrasis</taxon>
    </lineage>
</organism>
<sequence>MGVRLFFLICAILVQYASTVSPFGQLLMTYYTGIGFETLKPSGVNALALAFFDPTPLTAASCNFADLNTPCIRPATGSGDQKNLKWAVDIINGAKSLKDNTSPSRGKKPTVFFSFGGLSQGGRCWDDIFNNADSTQRFAKNAAQLVTTVYRSVGEEVYIGFDLDVEETQSNLPQLELFVKVFRSIAPYSVFPLQICTLSGLASETNPDHFKVEIMKRLGPSAKGINFLNMMVNNVDSSCEEMSKYWKNPALDFLPAENKILGVWGQTIPSYVLHNPGCTDGSSLFSWIKQNGVGIGIWQWWVGETKEVTSVIQSIRT</sequence>
<name>A0AAW2ZD58_9EUKA</name>
<dbReference type="AlphaFoldDB" id="A0AAW2ZD58"/>
<feature type="signal peptide" evidence="1">
    <location>
        <begin position="1"/>
        <end position="19"/>
    </location>
</feature>
<evidence type="ECO:0000256" key="1">
    <source>
        <dbReference type="SAM" id="SignalP"/>
    </source>
</evidence>
<evidence type="ECO:0000313" key="3">
    <source>
        <dbReference type="Proteomes" id="UP001431209"/>
    </source>
</evidence>
<reference evidence="2 3" key="1">
    <citation type="submission" date="2024-03" db="EMBL/GenBank/DDBJ databases">
        <title>The Acrasis kona genome and developmental transcriptomes reveal deep origins of eukaryotic multicellular pathways.</title>
        <authorList>
            <person name="Sheikh S."/>
            <person name="Fu C.-J."/>
            <person name="Brown M.W."/>
            <person name="Baldauf S.L."/>
        </authorList>
    </citation>
    <scope>NUCLEOTIDE SEQUENCE [LARGE SCALE GENOMIC DNA]</scope>
    <source>
        <strain evidence="2 3">ATCC MYA-3509</strain>
    </source>
</reference>
<keyword evidence="1" id="KW-0732">Signal</keyword>
<dbReference type="Gene3D" id="3.20.20.80">
    <property type="entry name" value="Glycosidases"/>
    <property type="match status" value="1"/>
</dbReference>
<gene>
    <name evidence="2" type="ORF">AKO1_000963</name>
</gene>